<reference evidence="4" key="1">
    <citation type="submission" date="2011-11" db="EMBL/GenBank/DDBJ databases">
        <title>Improved High-Quality Draft sequence of Desulfovibrio sp. U5L.</title>
        <authorList>
            <consortium name="US DOE Joint Genome Institute"/>
            <person name="Lucas S."/>
            <person name="Han J."/>
            <person name="Lapidus A."/>
            <person name="Cheng J.-F."/>
            <person name="Goodwin L."/>
            <person name="Pitluck S."/>
            <person name="Peters L."/>
            <person name="Ovchinnikova G."/>
            <person name="Held B."/>
            <person name="Detter J.C."/>
            <person name="Han C."/>
            <person name="Tapia R."/>
            <person name="Land M."/>
            <person name="Hauser L."/>
            <person name="Kyrpides N."/>
            <person name="Ivanova N."/>
            <person name="Pagani I."/>
            <person name="Gabster J."/>
            <person name="Walker C."/>
            <person name="Stolyar S."/>
            <person name="Stahl D."/>
            <person name="Arkin A."/>
            <person name="Dehal P."/>
            <person name="Hazen T."/>
            <person name="Woyke T."/>
        </authorList>
    </citation>
    <scope>NUCLEOTIDE SEQUENCE [LARGE SCALE GENOMIC DNA]</scope>
    <source>
        <strain evidence="4">U5L</strain>
    </source>
</reference>
<evidence type="ECO:0000259" key="3">
    <source>
        <dbReference type="Pfam" id="PF05170"/>
    </source>
</evidence>
<accession>I2PY76</accession>
<dbReference type="OrthoDB" id="9766390at2"/>
<dbReference type="Pfam" id="PF05170">
    <property type="entry name" value="AsmA"/>
    <property type="match status" value="1"/>
</dbReference>
<dbReference type="InterPro" id="IPR007844">
    <property type="entry name" value="AsmA"/>
</dbReference>
<keyword evidence="2" id="KW-1133">Transmembrane helix</keyword>
<dbReference type="GO" id="GO:0005886">
    <property type="term" value="C:plasma membrane"/>
    <property type="evidence" value="ECO:0007669"/>
    <property type="project" value="TreeGrafter"/>
</dbReference>
<keyword evidence="2" id="KW-0812">Transmembrane</keyword>
<sequence>MPTPTPPGTPDKAPTGTPIRGKTRRLPRLVALVAVAAVLAVGVLPFAARQMIGPERLKSITEQALTDALGRRVTVSGDVSILFAPWFGLAMGPVAVAERPGAGDGPMLTAGRLEMTIRLLPLLVRVVSPGSVRVRDLGLHLRRDASGRTNWDDLTAPRNAAAASAPDWEVAPEPRDILIENASVDYRDAVTGRVLAVTDARLKTGLGQPFDFSLAFRAAGLLPDTALECHARGKATFDQAAGRLALSKTVVESALTILGPLAPGGATPARLVSRLTADYDPAAGRLSLAGLDIRLPDGRITGSAEATGLGQSPKVRTSLALDLDMAGKWRELLGLSPAEGPDSLVAAPAGAPGKTVGPVPTEGLAIGPAAVVPAGHEQASLTLTAEADASGLRLENLALRLPRGRVEATGSFSTGNAPVLDATVTAEDVDFDALPRPAGRQTWPWPAPWLTSLTGAADLDARLDLRRCRLAGQTVADAHATLRGHEGLFRLYPVSIVLPGGLVSLDARLDAGPEPGPGPVADSLAATPADSLGLDVRAVIEPARGPGEAASPPSRARLLGRLHADLARGTLLVQTPDPARAAAVLGLAGLDLPAGPLEAKGAFQVTPGAGSLVAKAAVTGLEARVGTTALRGQIGYDAATAGLVTFDCATDTVDLDRLGAVTAAAGAAAPYLDGAGGGTQLRAEGKVRAERVLLRGLEAKNVALALELGAGKAEGTITGAELFGGRLTGRIETDPTGRLVAALQLAGAEAARLSAQFPGNGPGLAGPVTAKATIEAPGDGKGRPGPLTATIEAEAAQLVQEHGGNGGKRQILAAPKLVLAVKGRNGGDGGDAFDGDASLALTLSAGFGLRDVKLTAAGPLVLDKAGRLREPGPAKVEASALWRASDAGRTIRLGLAGPVTPDAAGGFATGDLRLDAGGLPATARLSRKAGEGAPVAFSLETGVLAPRRVLADWGLSLPRDLPADRLAKASLAVSGTATGEALDVKRLALTLDGASLTGSGTVPGFDPRRGKWELAVDRLDFDAYFPRPPASGTPSLAERRQPLDMTLLRELALEAKINVGWLKKGNVVFDAATITANARGGQFTFRQESPRFYGGRFSVEMRGDARDTALKTLIELKLESIEIARFLWDWAEGNTLDSGSGTFILAARTSGGSEEELRGNLAGNASLQITRGSLKVREPAGRPGDPPTYDKLPFDVFSSSWFARGGVAHSDDFLIESPRMRVTGKGFVDLRDESINLSLLAALAGGGQLPATIIGPLDGPKLSIDRSKLIGDMVYRVLQGIVSIPGKAVTRILQLR</sequence>
<dbReference type="PANTHER" id="PTHR30441:SF4">
    <property type="entry name" value="PROTEIN ASMA"/>
    <property type="match status" value="1"/>
</dbReference>
<keyword evidence="2" id="KW-0472">Membrane</keyword>
<dbReference type="InterPro" id="IPR052894">
    <property type="entry name" value="AsmA-related"/>
</dbReference>
<feature type="region of interest" description="Disordered" evidence="1">
    <location>
        <begin position="1"/>
        <end position="21"/>
    </location>
</feature>
<proteinExistence type="predicted"/>
<evidence type="ECO:0000256" key="1">
    <source>
        <dbReference type="SAM" id="MobiDB-lite"/>
    </source>
</evidence>
<dbReference type="PANTHER" id="PTHR30441">
    <property type="entry name" value="DUF748 DOMAIN-CONTAINING PROTEIN"/>
    <property type="match status" value="1"/>
</dbReference>
<feature type="transmembrane region" description="Helical" evidence="2">
    <location>
        <begin position="29"/>
        <end position="48"/>
    </location>
</feature>
<protein>
    <submittedName>
        <fullName evidence="4">Uncharacterized protein involved in outer membrane biogenesis</fullName>
    </submittedName>
</protein>
<dbReference type="STRING" id="596152.DesU5LDRAFT_0780"/>
<evidence type="ECO:0000313" key="4">
    <source>
        <dbReference type="EMBL" id="EIG52482.1"/>
    </source>
</evidence>
<feature type="domain" description="AsmA" evidence="3">
    <location>
        <begin position="36"/>
        <end position="248"/>
    </location>
</feature>
<dbReference type="eggNOG" id="COG2982">
    <property type="taxonomic scope" value="Bacteria"/>
</dbReference>
<name>I2PY76_9BACT</name>
<dbReference type="HOGENOM" id="CLU_290978_0_0_7"/>
<gene>
    <name evidence="4" type="ORF">DesU5LDRAFT_0780</name>
</gene>
<evidence type="ECO:0000256" key="2">
    <source>
        <dbReference type="SAM" id="Phobius"/>
    </source>
</evidence>
<dbReference type="EMBL" id="JH600068">
    <property type="protein sequence ID" value="EIG52482.1"/>
    <property type="molecule type" value="Genomic_DNA"/>
</dbReference>
<dbReference type="GO" id="GO:0090313">
    <property type="term" value="P:regulation of protein targeting to membrane"/>
    <property type="evidence" value="ECO:0007669"/>
    <property type="project" value="TreeGrafter"/>
</dbReference>
<organism evidence="4">
    <name type="scientific">Desulfovibrio sp. U5L</name>
    <dbReference type="NCBI Taxonomy" id="596152"/>
    <lineage>
        <taxon>Bacteria</taxon>
        <taxon>Pseudomonadati</taxon>
        <taxon>Thermodesulfobacteriota</taxon>
        <taxon>Desulfovibrionia</taxon>
        <taxon>Desulfovibrionales</taxon>
        <taxon>Desulfovibrionaceae</taxon>
        <taxon>Desulfovibrio</taxon>
    </lineage>
</organism>